<accession>A0A1F7F213</accession>
<evidence type="ECO:0000313" key="3">
    <source>
        <dbReference type="Proteomes" id="UP000179243"/>
    </source>
</evidence>
<dbReference type="AlphaFoldDB" id="A0A1F7F213"/>
<gene>
    <name evidence="2" type="ORF">A2519_20100</name>
</gene>
<dbReference type="EMBL" id="MFYX01000142">
    <property type="protein sequence ID" value="OGK00699.1"/>
    <property type="molecule type" value="Genomic_DNA"/>
</dbReference>
<name>A0A1F7F213_UNCRA</name>
<protein>
    <recommendedName>
        <fullName evidence="4">Transporter</fullName>
    </recommendedName>
</protein>
<keyword evidence="1" id="KW-0732">Signal</keyword>
<evidence type="ECO:0000256" key="1">
    <source>
        <dbReference type="SAM" id="SignalP"/>
    </source>
</evidence>
<evidence type="ECO:0000313" key="2">
    <source>
        <dbReference type="EMBL" id="OGK00699.1"/>
    </source>
</evidence>
<feature type="signal peptide" evidence="1">
    <location>
        <begin position="1"/>
        <end position="23"/>
    </location>
</feature>
<comment type="caution">
    <text evidence="2">The sequence shown here is derived from an EMBL/GenBank/DDBJ whole genome shotgun (WGS) entry which is preliminary data.</text>
</comment>
<feature type="chain" id="PRO_5009528333" description="Transporter" evidence="1">
    <location>
        <begin position="24"/>
        <end position="275"/>
    </location>
</feature>
<sequence length="275" mass="30289">MMEKNVFIAALASLFFCTGPANAQSLQDNYPWGHQVLHLFCTLWQAGPFDRDLTLSAGASYRTDPNLPLNNEKRSLVQMPMTFAKNFGTHVSFFTAWEALYHVEPGSNGQFDPGDIRIATLLHVMQKPALSLRFTTKLPNAPNTWEFVETRHHGGLSGAGTDMTDFELAALASHAIGAYHVHVNTGFLIIGDPTGLSRQLDVFTFAAGIGRKYGPIKILVEADGSHGPRNFDDFGMVKTTLSLPEQDHSFNVFFGKGLTESTDAWTTGFVYALSW</sequence>
<dbReference type="Proteomes" id="UP000179243">
    <property type="component" value="Unassembled WGS sequence"/>
</dbReference>
<reference evidence="2 3" key="1">
    <citation type="journal article" date="2016" name="Nat. Commun.">
        <title>Thousands of microbial genomes shed light on interconnected biogeochemical processes in an aquifer system.</title>
        <authorList>
            <person name="Anantharaman K."/>
            <person name="Brown C.T."/>
            <person name="Hug L.A."/>
            <person name="Sharon I."/>
            <person name="Castelle C.J."/>
            <person name="Probst A.J."/>
            <person name="Thomas B.C."/>
            <person name="Singh A."/>
            <person name="Wilkins M.J."/>
            <person name="Karaoz U."/>
            <person name="Brodie E.L."/>
            <person name="Williams K.H."/>
            <person name="Hubbard S.S."/>
            <person name="Banfield J.F."/>
        </authorList>
    </citation>
    <scope>NUCLEOTIDE SEQUENCE [LARGE SCALE GENOMIC DNA]</scope>
</reference>
<organism evidence="2 3">
    <name type="scientific">Candidatus Raymondbacteria bacterium RIFOXYD12_FULL_49_13</name>
    <dbReference type="NCBI Taxonomy" id="1817890"/>
    <lineage>
        <taxon>Bacteria</taxon>
        <taxon>Raymondiibacteriota</taxon>
    </lineage>
</organism>
<proteinExistence type="predicted"/>
<evidence type="ECO:0008006" key="4">
    <source>
        <dbReference type="Google" id="ProtNLM"/>
    </source>
</evidence>